<keyword evidence="11" id="KW-1185">Reference proteome</keyword>
<reference evidence="10 11" key="1">
    <citation type="submission" date="2019-03" db="EMBL/GenBank/DDBJ databases">
        <title>Genomic Encyclopedia of Type Strains, Phase IV (KMG-IV): sequencing the most valuable type-strain genomes for metagenomic binning, comparative biology and taxonomic classification.</title>
        <authorList>
            <person name="Goeker M."/>
        </authorList>
    </citation>
    <scope>NUCLEOTIDE SEQUENCE [LARGE SCALE GENOMIC DNA]</scope>
    <source>
        <strain evidence="10 11">DSM 28697</strain>
    </source>
</reference>
<evidence type="ECO:0000256" key="3">
    <source>
        <dbReference type="ARBA" id="ARBA00022538"/>
    </source>
</evidence>
<dbReference type="Pfam" id="PF03814">
    <property type="entry name" value="KdpA"/>
    <property type="match status" value="1"/>
</dbReference>
<dbReference type="HAMAP" id="MF_00275">
    <property type="entry name" value="KdpA"/>
    <property type="match status" value="1"/>
</dbReference>
<dbReference type="AlphaFoldDB" id="A0A4R6U253"/>
<keyword evidence="6 9" id="KW-1133">Transmembrane helix</keyword>
<dbReference type="GO" id="GO:0030955">
    <property type="term" value="F:potassium ion binding"/>
    <property type="evidence" value="ECO:0007669"/>
    <property type="project" value="UniProtKB-UniRule"/>
</dbReference>
<name>A0A4R6U253_9BACI</name>
<evidence type="ECO:0000256" key="9">
    <source>
        <dbReference type="HAMAP-Rule" id="MF_00275"/>
    </source>
</evidence>
<feature type="transmembrane region" description="Helical" evidence="9">
    <location>
        <begin position="479"/>
        <end position="504"/>
    </location>
</feature>
<feature type="transmembrane region" description="Helical" evidence="9">
    <location>
        <begin position="6"/>
        <end position="27"/>
    </location>
</feature>
<evidence type="ECO:0000256" key="4">
    <source>
        <dbReference type="ARBA" id="ARBA00022692"/>
    </source>
</evidence>
<feature type="transmembrane region" description="Helical" evidence="9">
    <location>
        <begin position="64"/>
        <end position="83"/>
    </location>
</feature>
<protein>
    <recommendedName>
        <fullName evidence="9">Potassium-transporting ATPase potassium-binding subunit</fullName>
    </recommendedName>
    <alternativeName>
        <fullName evidence="9">ATP phosphohydrolase [potassium-transporting] A chain</fullName>
    </alternativeName>
    <alternativeName>
        <fullName evidence="9">Potassium-binding and translocating subunit A</fullName>
    </alternativeName>
    <alternativeName>
        <fullName evidence="9">Potassium-translocating ATPase A chain</fullName>
    </alternativeName>
</protein>
<comment type="caution">
    <text evidence="10">The sequence shown here is derived from an EMBL/GenBank/DDBJ whole genome shotgun (WGS) entry which is preliminary data.</text>
</comment>
<feature type="transmembrane region" description="Helical" evidence="9">
    <location>
        <begin position="132"/>
        <end position="154"/>
    </location>
</feature>
<evidence type="ECO:0000256" key="8">
    <source>
        <dbReference type="ARBA" id="ARBA00023136"/>
    </source>
</evidence>
<feature type="transmembrane region" description="Helical" evidence="9">
    <location>
        <begin position="371"/>
        <end position="397"/>
    </location>
</feature>
<accession>A0A4R6U253</accession>
<evidence type="ECO:0000256" key="5">
    <source>
        <dbReference type="ARBA" id="ARBA00022958"/>
    </source>
</evidence>
<evidence type="ECO:0000256" key="6">
    <source>
        <dbReference type="ARBA" id="ARBA00022989"/>
    </source>
</evidence>
<keyword evidence="4 9" id="KW-0812">Transmembrane</keyword>
<dbReference type="Proteomes" id="UP000295632">
    <property type="component" value="Unassembled WGS sequence"/>
</dbReference>
<dbReference type="PIRSF" id="PIRSF001294">
    <property type="entry name" value="K_ATPaseA"/>
    <property type="match status" value="1"/>
</dbReference>
<keyword evidence="2 9" id="KW-1003">Cell membrane</keyword>
<feature type="transmembrane region" description="Helical" evidence="9">
    <location>
        <begin position="418"/>
        <end position="439"/>
    </location>
</feature>
<proteinExistence type="inferred from homology"/>
<evidence type="ECO:0000313" key="10">
    <source>
        <dbReference type="EMBL" id="TDQ40498.1"/>
    </source>
</evidence>
<dbReference type="GO" id="GO:0005886">
    <property type="term" value="C:plasma membrane"/>
    <property type="evidence" value="ECO:0007669"/>
    <property type="project" value="UniProtKB-SubCell"/>
</dbReference>
<gene>
    <name evidence="9" type="primary">kdpA</name>
    <name evidence="10" type="ORF">EV213_106217</name>
</gene>
<evidence type="ECO:0000256" key="1">
    <source>
        <dbReference type="ARBA" id="ARBA00022448"/>
    </source>
</evidence>
<comment type="subunit">
    <text evidence="9">The system is composed of three essential subunits: KdpA, KdpB and KdpC.</text>
</comment>
<feature type="transmembrane region" description="Helical" evidence="9">
    <location>
        <begin position="175"/>
        <end position="193"/>
    </location>
</feature>
<keyword evidence="3 9" id="KW-0633">Potassium transport</keyword>
<organism evidence="10 11">
    <name type="scientific">Aureibacillus halotolerans</name>
    <dbReference type="NCBI Taxonomy" id="1508390"/>
    <lineage>
        <taxon>Bacteria</taxon>
        <taxon>Bacillati</taxon>
        <taxon>Bacillota</taxon>
        <taxon>Bacilli</taxon>
        <taxon>Bacillales</taxon>
        <taxon>Bacillaceae</taxon>
        <taxon>Aureibacillus</taxon>
    </lineage>
</organism>
<dbReference type="PANTHER" id="PTHR30607:SF2">
    <property type="entry name" value="POTASSIUM-TRANSPORTING ATPASE POTASSIUM-BINDING SUBUNIT"/>
    <property type="match status" value="1"/>
</dbReference>
<dbReference type="NCBIfam" id="TIGR00680">
    <property type="entry name" value="kdpA"/>
    <property type="match status" value="1"/>
</dbReference>
<feature type="transmembrane region" description="Helical" evidence="9">
    <location>
        <begin position="281"/>
        <end position="301"/>
    </location>
</feature>
<dbReference type="EMBL" id="SNYJ01000006">
    <property type="protein sequence ID" value="TDQ40498.1"/>
    <property type="molecule type" value="Genomic_DNA"/>
</dbReference>
<evidence type="ECO:0000256" key="2">
    <source>
        <dbReference type="ARBA" id="ARBA00022475"/>
    </source>
</evidence>
<keyword evidence="7 9" id="KW-0406">Ion transport</keyword>
<evidence type="ECO:0000256" key="7">
    <source>
        <dbReference type="ARBA" id="ARBA00023065"/>
    </source>
</evidence>
<comment type="subcellular location">
    <subcellularLocation>
        <location evidence="9">Cell membrane</location>
        <topology evidence="9">Multi-pass membrane protein</topology>
    </subcellularLocation>
</comment>
<dbReference type="InterPro" id="IPR004623">
    <property type="entry name" value="KdpA"/>
</dbReference>
<feature type="transmembrane region" description="Helical" evidence="9">
    <location>
        <begin position="252"/>
        <end position="269"/>
    </location>
</feature>
<dbReference type="PANTHER" id="PTHR30607">
    <property type="entry name" value="POTASSIUM-TRANSPORTING ATPASE A CHAIN"/>
    <property type="match status" value="1"/>
</dbReference>
<feature type="transmembrane region" description="Helical" evidence="9">
    <location>
        <begin position="525"/>
        <end position="552"/>
    </location>
</feature>
<sequence length="558" mass="59157">MEISMIAVVVTLLVLAIVAKPTGRYVAMVFSHEKTKLDRVFMPVENGLLKLSGVSSEEQSWKKYAFTLLLVNVVMIAMVYVIFRLQGVLPWNPTNIAGMEPSTAFNTAISFMTNTNLQHYSGETGLSMFSQLTGIVFLMFTSPATGLAVAMAFIRGISGKPIGNYYVDMIRAMTRIYLPGAIVIGVIFIALGMPQTLSPSITAQTLSGVEQTILRGPFGAFEAIKQLGNNGGGLVGMNSAHPFENPNGMTNALQIICMLLLPASLPFTYGYMTRNKKQGSVLFGAMAAMFIVFLSISILSASGGNPALEDLGPIASGESMEGKETRFGVVQSLLFAITTTASETGAVNAMHDSLLPIAGMLALANMMLNTVFGGVGVGLMNVLLYAILAVFIAGLLVGRTPEFLGKKIESKEMTLLALTLLVQPLMILGFSALAVSTGWGTEGISNPGFHGLTQVVYEYTSSVANNGSGFEGLGDATPFWNITTGIAMFIGRYFSIVALMAVAGSLAMKNTVPQTTGTFRTDQPLFGGILIGTTFIVGALTYLPILVLGPIAELLTLS</sequence>
<dbReference type="GO" id="GO:0008556">
    <property type="term" value="F:P-type potassium transmembrane transporter activity"/>
    <property type="evidence" value="ECO:0007669"/>
    <property type="project" value="InterPro"/>
</dbReference>
<comment type="function">
    <text evidence="9">Part of the high-affinity ATP-driven potassium transport (or Kdp) system, which catalyzes the hydrolysis of ATP coupled with the electrogenic transport of potassium into the cytoplasm. This subunit binds the extracellular potassium ions and delivers the ions to the membrane domain of KdpB through an intramembrane tunnel.</text>
</comment>
<keyword evidence="5 9" id="KW-0630">Potassium</keyword>
<evidence type="ECO:0000313" key="11">
    <source>
        <dbReference type="Proteomes" id="UP000295632"/>
    </source>
</evidence>
<keyword evidence="8 9" id="KW-0472">Membrane</keyword>
<comment type="similarity">
    <text evidence="9">Belongs to the KdpA family.</text>
</comment>
<keyword evidence="1 9" id="KW-0813">Transport</keyword>